<dbReference type="AlphaFoldDB" id="A0AAV9Z7X3"/>
<evidence type="ECO:0000313" key="2">
    <source>
        <dbReference type="EMBL" id="KAK6974332.1"/>
    </source>
</evidence>
<protein>
    <submittedName>
        <fullName evidence="2">Uncharacterized protein</fullName>
    </submittedName>
</protein>
<dbReference type="Proteomes" id="UP001362999">
    <property type="component" value="Unassembled WGS sequence"/>
</dbReference>
<name>A0AAV9Z7X3_9AGAR</name>
<organism evidence="2 3">
    <name type="scientific">Favolaschia claudopus</name>
    <dbReference type="NCBI Taxonomy" id="2862362"/>
    <lineage>
        <taxon>Eukaryota</taxon>
        <taxon>Fungi</taxon>
        <taxon>Dikarya</taxon>
        <taxon>Basidiomycota</taxon>
        <taxon>Agaricomycotina</taxon>
        <taxon>Agaricomycetes</taxon>
        <taxon>Agaricomycetidae</taxon>
        <taxon>Agaricales</taxon>
        <taxon>Marasmiineae</taxon>
        <taxon>Mycenaceae</taxon>
        <taxon>Favolaschia</taxon>
    </lineage>
</organism>
<evidence type="ECO:0000256" key="1">
    <source>
        <dbReference type="SAM" id="MobiDB-lite"/>
    </source>
</evidence>
<evidence type="ECO:0000313" key="3">
    <source>
        <dbReference type="Proteomes" id="UP001362999"/>
    </source>
</evidence>
<feature type="region of interest" description="Disordered" evidence="1">
    <location>
        <begin position="210"/>
        <end position="238"/>
    </location>
</feature>
<keyword evidence="3" id="KW-1185">Reference proteome</keyword>
<proteinExistence type="predicted"/>
<dbReference type="EMBL" id="JAWWNJ010000185">
    <property type="protein sequence ID" value="KAK6974332.1"/>
    <property type="molecule type" value="Genomic_DNA"/>
</dbReference>
<gene>
    <name evidence="2" type="ORF">R3P38DRAFT_598649</name>
</gene>
<sequence>MFLLLGQNIRYAVLHFFPFCVFGNFALQDRLHGRVLAAIRLPEVLCARSLILQILYPSLYGILQVGVPGEVRSSFRDSTALKLAIYSGPSFVFSESMISPSCTPPSAYLADVSKPSADPLIHTCPFEAKGEILGLRHCQAATQLSPHLSPQYLCKSTPAVTSTCKRSPAPHAGSWGYPSITLVSRFSGGGTELQCTGSAGGRISSLIDHTSRSSPGYTPKIMADGNSRQHAHDRAAGASPYISARKRHIRLETLRGVGAV</sequence>
<reference evidence="2 3" key="1">
    <citation type="journal article" date="2024" name="J Genomics">
        <title>Draft genome sequencing and assembly of Favolaschia claudopus CIRM-BRFM 2984 isolated from oak limbs.</title>
        <authorList>
            <person name="Navarro D."/>
            <person name="Drula E."/>
            <person name="Chaduli D."/>
            <person name="Cazenave R."/>
            <person name="Ahrendt S."/>
            <person name="Wang J."/>
            <person name="Lipzen A."/>
            <person name="Daum C."/>
            <person name="Barry K."/>
            <person name="Grigoriev I.V."/>
            <person name="Favel A."/>
            <person name="Rosso M.N."/>
            <person name="Martin F."/>
        </authorList>
    </citation>
    <scope>NUCLEOTIDE SEQUENCE [LARGE SCALE GENOMIC DNA]</scope>
    <source>
        <strain evidence="2 3">CIRM-BRFM 2984</strain>
    </source>
</reference>
<accession>A0AAV9Z7X3</accession>
<comment type="caution">
    <text evidence="2">The sequence shown here is derived from an EMBL/GenBank/DDBJ whole genome shotgun (WGS) entry which is preliminary data.</text>
</comment>